<gene>
    <name evidence="2" type="primary">LOC107009182</name>
</gene>
<organism evidence="1 2">
    <name type="scientific">Solanum pennellii</name>
    <name type="common">Tomato</name>
    <name type="synonym">Lycopersicon pennellii</name>
    <dbReference type="NCBI Taxonomy" id="28526"/>
    <lineage>
        <taxon>Eukaryota</taxon>
        <taxon>Viridiplantae</taxon>
        <taxon>Streptophyta</taxon>
        <taxon>Embryophyta</taxon>
        <taxon>Tracheophyta</taxon>
        <taxon>Spermatophyta</taxon>
        <taxon>Magnoliopsida</taxon>
        <taxon>eudicotyledons</taxon>
        <taxon>Gunneridae</taxon>
        <taxon>Pentapetalae</taxon>
        <taxon>asterids</taxon>
        <taxon>lamiids</taxon>
        <taxon>Solanales</taxon>
        <taxon>Solanaceae</taxon>
        <taxon>Solanoideae</taxon>
        <taxon>Solaneae</taxon>
        <taxon>Solanum</taxon>
        <taxon>Solanum subgen. Lycopersicon</taxon>
    </lineage>
</organism>
<dbReference type="Proteomes" id="UP000694930">
    <property type="component" value="Chromosome 2"/>
</dbReference>
<evidence type="ECO:0000313" key="1">
    <source>
        <dbReference type="Proteomes" id="UP000694930"/>
    </source>
</evidence>
<name>A0ABM1V2L9_SOLPN</name>
<accession>A0ABM1V2L9</accession>
<dbReference type="GeneID" id="107009182"/>
<reference evidence="2" key="2">
    <citation type="submission" date="2025-08" db="UniProtKB">
        <authorList>
            <consortium name="RefSeq"/>
        </authorList>
    </citation>
    <scope>IDENTIFICATION</scope>
</reference>
<proteinExistence type="predicted"/>
<keyword evidence="1" id="KW-1185">Reference proteome</keyword>
<protein>
    <submittedName>
        <fullName evidence="2">Uncharacterized protein LOC107009182</fullName>
    </submittedName>
</protein>
<sequence>MGFLTQQQFSVADYDLNTSCRSRVNYCYLGFSNFHCRYCIFLSLFFQFSFFTGDFWYLLQHLLACTLSAVEKGRDIKPSEKHFHDHTQGHAGKSFIGEQSPIVHERSQEILPPQTQAHCYADDQCRAYYQAAGGEKKRRVYSLESQAKSYHGPNLHISLGSDATSPATLLNIQSLPIGNVLLNVQSTPTGNEEELVMQLIPIFVDDVRRAISSPPNTHTDHPLLAAPTTANMDKVHTWVSDDDGNSTASSH</sequence>
<evidence type="ECO:0000313" key="2">
    <source>
        <dbReference type="RefSeq" id="XP_027769987.1"/>
    </source>
</evidence>
<reference evidence="1" key="1">
    <citation type="journal article" date="2014" name="Nat. Genet.">
        <title>The genome of the stress-tolerant wild tomato species Solanum pennellii.</title>
        <authorList>
            <person name="Bolger A."/>
            <person name="Scossa F."/>
            <person name="Bolger M.E."/>
            <person name="Lanz C."/>
            <person name="Maumus F."/>
            <person name="Tohge T."/>
            <person name="Quesneville H."/>
            <person name="Alseekh S."/>
            <person name="Sorensen I."/>
            <person name="Lichtenstein G."/>
            <person name="Fich E.A."/>
            <person name="Conte M."/>
            <person name="Keller H."/>
            <person name="Schneeberger K."/>
            <person name="Schwacke R."/>
            <person name="Ofner I."/>
            <person name="Vrebalov J."/>
            <person name="Xu Y."/>
            <person name="Osorio S."/>
            <person name="Aflitos S.A."/>
            <person name="Schijlen E."/>
            <person name="Jimenez-Gomez J.M."/>
            <person name="Ryngajllo M."/>
            <person name="Kimura S."/>
            <person name="Kumar R."/>
            <person name="Koenig D."/>
            <person name="Headland L.R."/>
            <person name="Maloof J.N."/>
            <person name="Sinha N."/>
            <person name="van Ham R.C."/>
            <person name="Lankhorst R.K."/>
            <person name="Mao L."/>
            <person name="Vogel A."/>
            <person name="Arsova B."/>
            <person name="Panstruga R."/>
            <person name="Fei Z."/>
            <person name="Rose J.K."/>
            <person name="Zamir D."/>
            <person name="Carrari F."/>
            <person name="Giovannoni J.J."/>
            <person name="Weigel D."/>
            <person name="Usadel B."/>
            <person name="Fernie A.R."/>
        </authorList>
    </citation>
    <scope>NUCLEOTIDE SEQUENCE [LARGE SCALE GENOMIC DNA]</scope>
    <source>
        <strain evidence="1">cv. LA0716</strain>
    </source>
</reference>
<dbReference type="RefSeq" id="XP_027769987.1">
    <property type="nucleotide sequence ID" value="XM_027914186.1"/>
</dbReference>